<protein>
    <submittedName>
        <fullName evidence="1">Uncharacterized protein</fullName>
    </submittedName>
</protein>
<reference evidence="1" key="1">
    <citation type="submission" date="2020-03" db="EMBL/GenBank/DDBJ databases">
        <title>The deep terrestrial virosphere.</title>
        <authorList>
            <person name="Holmfeldt K."/>
            <person name="Nilsson E."/>
            <person name="Simone D."/>
            <person name="Lopez-Fernandez M."/>
            <person name="Wu X."/>
            <person name="de Brujin I."/>
            <person name="Lundin D."/>
            <person name="Andersson A."/>
            <person name="Bertilsson S."/>
            <person name="Dopson M."/>
        </authorList>
    </citation>
    <scope>NUCLEOTIDE SEQUENCE</scope>
    <source>
        <strain evidence="4">MM415A00143</strain>
        <strain evidence="2">MM415B03167</strain>
        <strain evidence="1">TM448A01857</strain>
        <strain evidence="3">TM448B01857</strain>
    </source>
</reference>
<organism evidence="1">
    <name type="scientific">viral metagenome</name>
    <dbReference type="NCBI Taxonomy" id="1070528"/>
    <lineage>
        <taxon>unclassified sequences</taxon>
        <taxon>metagenomes</taxon>
        <taxon>organismal metagenomes</taxon>
    </lineage>
</organism>
<evidence type="ECO:0000313" key="4">
    <source>
        <dbReference type="EMBL" id="QJI05402.1"/>
    </source>
</evidence>
<gene>
    <name evidence="4" type="ORF">MM415A00143_0077</name>
    <name evidence="2" type="ORF">MM415B03167_0008</name>
    <name evidence="1" type="ORF">TM448A01857_0008</name>
    <name evidence="3" type="ORF">TM448B01857_0007</name>
</gene>
<dbReference type="EMBL" id="MT145198">
    <property type="protein sequence ID" value="QJI05402.1"/>
    <property type="molecule type" value="Genomic_DNA"/>
</dbReference>
<dbReference type="AlphaFoldDB" id="A0A6H1ZT87"/>
<evidence type="ECO:0000313" key="1">
    <source>
        <dbReference type="EMBL" id="QJA50689.1"/>
    </source>
</evidence>
<dbReference type="EMBL" id="MT142642">
    <property type="protein sequence ID" value="QJA86551.1"/>
    <property type="molecule type" value="Genomic_DNA"/>
</dbReference>
<proteinExistence type="predicted"/>
<evidence type="ECO:0000313" key="3">
    <source>
        <dbReference type="EMBL" id="QJI00187.1"/>
    </source>
</evidence>
<accession>A0A6H1ZT87</accession>
<evidence type="ECO:0000313" key="2">
    <source>
        <dbReference type="EMBL" id="QJA86551.1"/>
    </source>
</evidence>
<dbReference type="EMBL" id="MT144835">
    <property type="protein sequence ID" value="QJI00187.1"/>
    <property type="molecule type" value="Genomic_DNA"/>
</dbReference>
<dbReference type="EMBL" id="MT144211">
    <property type="protein sequence ID" value="QJA50689.1"/>
    <property type="molecule type" value="Genomic_DNA"/>
</dbReference>
<name>A0A6H1ZT87_9ZZZZ</name>
<sequence>MFCMKCNKNVIDCTCTDVEERLEKLRKNPVLSLAVESNLSERRIKEGDIVTGHNGQKWKVGEEIKRTEKS</sequence>